<dbReference type="OrthoDB" id="426210at2759"/>
<proteinExistence type="predicted"/>
<name>A0A9N8L346_CHRIL</name>
<accession>A0A9N8L346</accession>
<evidence type="ECO:0000313" key="1">
    <source>
        <dbReference type="EMBL" id="CAD0203543.1"/>
    </source>
</evidence>
<evidence type="ECO:0000313" key="2">
    <source>
        <dbReference type="Proteomes" id="UP001154114"/>
    </source>
</evidence>
<reference evidence="1" key="1">
    <citation type="submission" date="2021-12" db="EMBL/GenBank/DDBJ databases">
        <authorList>
            <person name="King R."/>
        </authorList>
    </citation>
    <scope>NUCLEOTIDE SEQUENCE</scope>
</reference>
<organism evidence="1 2">
    <name type="scientific">Chrysodeixis includens</name>
    <name type="common">Soybean looper</name>
    <name type="synonym">Pseudoplusia includens</name>
    <dbReference type="NCBI Taxonomy" id="689277"/>
    <lineage>
        <taxon>Eukaryota</taxon>
        <taxon>Metazoa</taxon>
        <taxon>Ecdysozoa</taxon>
        <taxon>Arthropoda</taxon>
        <taxon>Hexapoda</taxon>
        <taxon>Insecta</taxon>
        <taxon>Pterygota</taxon>
        <taxon>Neoptera</taxon>
        <taxon>Endopterygota</taxon>
        <taxon>Lepidoptera</taxon>
        <taxon>Glossata</taxon>
        <taxon>Ditrysia</taxon>
        <taxon>Noctuoidea</taxon>
        <taxon>Noctuidae</taxon>
        <taxon>Plusiinae</taxon>
        <taxon>Chrysodeixis</taxon>
    </lineage>
</organism>
<dbReference type="EMBL" id="LR824022">
    <property type="protein sequence ID" value="CAD0203543.1"/>
    <property type="molecule type" value="Genomic_DNA"/>
</dbReference>
<gene>
    <name evidence="1" type="ORF">CINC_LOCUS5193</name>
</gene>
<keyword evidence="2" id="KW-1185">Reference proteome</keyword>
<sequence>MGFNYSNYEQSLKCHNFNTLEVRRDCVDVILLYKIINNVLDVPLLLHNISIRVPRGHERRCRKKDLFCIPKCKTSYCKNMFIRRACKLYNDSDKLFDIDIFCCTLNSIKKAFN</sequence>
<dbReference type="AlphaFoldDB" id="A0A9N8L346"/>
<protein>
    <submittedName>
        <fullName evidence="1">Uncharacterized protein</fullName>
    </submittedName>
</protein>
<dbReference type="Proteomes" id="UP001154114">
    <property type="component" value="Chromosome 19"/>
</dbReference>